<organism evidence="4 5">
    <name type="scientific">Oikopleura dioica</name>
    <name type="common">Tunicate</name>
    <dbReference type="NCBI Taxonomy" id="34765"/>
    <lineage>
        <taxon>Eukaryota</taxon>
        <taxon>Metazoa</taxon>
        <taxon>Chordata</taxon>
        <taxon>Tunicata</taxon>
        <taxon>Appendicularia</taxon>
        <taxon>Copelata</taxon>
        <taxon>Oikopleuridae</taxon>
        <taxon>Oikopleura</taxon>
    </lineage>
</organism>
<evidence type="ECO:0000259" key="3">
    <source>
        <dbReference type="SMART" id="SM00385"/>
    </source>
</evidence>
<proteinExistence type="inferred from homology"/>
<dbReference type="InterPro" id="IPR013763">
    <property type="entry name" value="Cyclin-like_dom"/>
</dbReference>
<evidence type="ECO:0000313" key="4">
    <source>
        <dbReference type="EMBL" id="CAG5105116.1"/>
    </source>
</evidence>
<evidence type="ECO:0000256" key="1">
    <source>
        <dbReference type="RuleBase" id="RU000383"/>
    </source>
</evidence>
<dbReference type="Proteomes" id="UP001158576">
    <property type="component" value="Chromosome 1"/>
</dbReference>
<sequence>MSQPVNIPNSFSKSRGLLTNAFDDSETAKQNESISGHRYNLRDINGRKSSYRRDSRLDESGFIDEDTSFSAPPAPLPTHVHFTESGAVFNQAQAPAAAPIQPALLPPGEHFRNFQPLPTQASYAFPLYSPYPVFPQNHLPVFGPSIRSIQEIVNQESIKCAKSWSNEYSAKEYYMNLLQHEKETHRPNILQIQMEITDQDRYKLVDWLIKVCSGNFFQCMHKEVMYLCIALVDTVLSKEPVARSDFQLLGITCFLLASKKLLYDPPEIKDLLHLCEFVYNAEELKKYEKHILVILDWRIEMPTSHTFLDFHIGFLLAKINFRAENAMEIIRHQAVARYCLMHGCVSVAFSSLSPSMRSRCALQVAASMLGAKMLMPELSDAQVTANCEILQLTLMQHAPHQLQVPPSVFNDFCYS</sequence>
<dbReference type="InterPro" id="IPR036915">
    <property type="entry name" value="Cyclin-like_sf"/>
</dbReference>
<keyword evidence="1" id="KW-0195">Cyclin</keyword>
<comment type="similarity">
    <text evidence="1">Belongs to the cyclin family.</text>
</comment>
<dbReference type="EMBL" id="OU015566">
    <property type="protein sequence ID" value="CAG5105116.1"/>
    <property type="molecule type" value="Genomic_DNA"/>
</dbReference>
<evidence type="ECO:0000313" key="5">
    <source>
        <dbReference type="Proteomes" id="UP001158576"/>
    </source>
</evidence>
<dbReference type="Pfam" id="PF00134">
    <property type="entry name" value="Cyclin_N"/>
    <property type="match status" value="1"/>
</dbReference>
<dbReference type="InterPro" id="IPR039361">
    <property type="entry name" value="Cyclin"/>
</dbReference>
<dbReference type="SMART" id="SM00385">
    <property type="entry name" value="CYCLIN"/>
    <property type="match status" value="1"/>
</dbReference>
<feature type="domain" description="Cyclin-like" evidence="3">
    <location>
        <begin position="206"/>
        <end position="293"/>
    </location>
</feature>
<feature type="compositionally biased region" description="Polar residues" evidence="2">
    <location>
        <begin position="1"/>
        <end position="13"/>
    </location>
</feature>
<protein>
    <submittedName>
        <fullName evidence="4">Oidioi.mRNA.OKI2018_I69.chr1.g1848.t1.cds</fullName>
    </submittedName>
</protein>
<feature type="region of interest" description="Disordered" evidence="2">
    <location>
        <begin position="1"/>
        <end position="35"/>
    </location>
</feature>
<dbReference type="Gene3D" id="1.10.472.10">
    <property type="entry name" value="Cyclin-like"/>
    <property type="match status" value="2"/>
</dbReference>
<dbReference type="SUPFAM" id="SSF47954">
    <property type="entry name" value="Cyclin-like"/>
    <property type="match status" value="1"/>
</dbReference>
<accession>A0ABN7SP76</accession>
<keyword evidence="5" id="KW-1185">Reference proteome</keyword>
<evidence type="ECO:0000256" key="2">
    <source>
        <dbReference type="SAM" id="MobiDB-lite"/>
    </source>
</evidence>
<gene>
    <name evidence="4" type="ORF">OKIOD_LOCUS10613</name>
</gene>
<dbReference type="PANTHER" id="PTHR10177">
    <property type="entry name" value="CYCLINS"/>
    <property type="match status" value="1"/>
</dbReference>
<name>A0ABN7SP76_OIKDI</name>
<reference evidence="4 5" key="1">
    <citation type="submission" date="2021-04" db="EMBL/GenBank/DDBJ databases">
        <authorList>
            <person name="Bliznina A."/>
        </authorList>
    </citation>
    <scope>NUCLEOTIDE SEQUENCE [LARGE SCALE GENOMIC DNA]</scope>
</reference>
<dbReference type="InterPro" id="IPR006671">
    <property type="entry name" value="Cyclin_N"/>
</dbReference>